<evidence type="ECO:0000256" key="5">
    <source>
        <dbReference type="ARBA" id="ARBA00022692"/>
    </source>
</evidence>
<comment type="function">
    <text evidence="9">Part of the tripartite ATP-independent periplasmic (TRAP) transport system.</text>
</comment>
<keyword evidence="4 9" id="KW-0997">Cell inner membrane</keyword>
<keyword evidence="2 9" id="KW-0813">Transport</keyword>
<dbReference type="GO" id="GO:0022857">
    <property type="term" value="F:transmembrane transporter activity"/>
    <property type="evidence" value="ECO:0007669"/>
    <property type="project" value="UniProtKB-UniRule"/>
</dbReference>
<dbReference type="AlphaFoldDB" id="A0A1Y5S6A6"/>
<evidence type="ECO:0000256" key="8">
    <source>
        <dbReference type="ARBA" id="ARBA00038436"/>
    </source>
</evidence>
<dbReference type="Proteomes" id="UP000193409">
    <property type="component" value="Unassembled WGS sequence"/>
</dbReference>
<evidence type="ECO:0000256" key="3">
    <source>
        <dbReference type="ARBA" id="ARBA00022475"/>
    </source>
</evidence>
<keyword evidence="5 9" id="KW-0812">Transmembrane</keyword>
<keyword evidence="6 9" id="KW-1133">Transmembrane helix</keyword>
<evidence type="ECO:0000256" key="1">
    <source>
        <dbReference type="ARBA" id="ARBA00004429"/>
    </source>
</evidence>
<gene>
    <name evidence="11" type="ORF">PSA7680_01564</name>
</gene>
<keyword evidence="7 9" id="KW-0472">Membrane</keyword>
<evidence type="ECO:0000313" key="12">
    <source>
        <dbReference type="Proteomes" id="UP000193409"/>
    </source>
</evidence>
<dbReference type="GO" id="GO:0005886">
    <property type="term" value="C:plasma membrane"/>
    <property type="evidence" value="ECO:0007669"/>
    <property type="project" value="UniProtKB-SubCell"/>
</dbReference>
<evidence type="ECO:0000256" key="9">
    <source>
        <dbReference type="RuleBase" id="RU369079"/>
    </source>
</evidence>
<feature type="domain" description="Tripartite ATP-independent periplasmic transporters DctQ component" evidence="10">
    <location>
        <begin position="33"/>
        <end position="173"/>
    </location>
</feature>
<dbReference type="Pfam" id="PF04290">
    <property type="entry name" value="DctQ"/>
    <property type="match status" value="1"/>
</dbReference>
<comment type="similarity">
    <text evidence="8 9">Belongs to the TRAP transporter small permease family.</text>
</comment>
<organism evidence="11 12">
    <name type="scientific">Pseudoruegeria aquimaris</name>
    <dbReference type="NCBI Taxonomy" id="393663"/>
    <lineage>
        <taxon>Bacteria</taxon>
        <taxon>Pseudomonadati</taxon>
        <taxon>Pseudomonadota</taxon>
        <taxon>Alphaproteobacteria</taxon>
        <taxon>Rhodobacterales</taxon>
        <taxon>Roseobacteraceae</taxon>
        <taxon>Pseudoruegeria</taxon>
    </lineage>
</organism>
<feature type="transmembrane region" description="Helical" evidence="9">
    <location>
        <begin position="21"/>
        <end position="45"/>
    </location>
</feature>
<protein>
    <recommendedName>
        <fullName evidence="9">TRAP transporter small permease protein</fullName>
    </recommendedName>
</protein>
<dbReference type="PANTHER" id="PTHR35011:SF11">
    <property type="entry name" value="TRAP TRANSPORTER SMALL PERMEASE PROTEIN"/>
    <property type="match status" value="1"/>
</dbReference>
<feature type="transmembrane region" description="Helical" evidence="9">
    <location>
        <begin position="95"/>
        <end position="117"/>
    </location>
</feature>
<evidence type="ECO:0000256" key="6">
    <source>
        <dbReference type="ARBA" id="ARBA00022989"/>
    </source>
</evidence>
<evidence type="ECO:0000259" key="10">
    <source>
        <dbReference type="Pfam" id="PF04290"/>
    </source>
</evidence>
<name>A0A1Y5S6A6_9RHOB</name>
<dbReference type="RefSeq" id="WP_085868113.1">
    <property type="nucleotide sequence ID" value="NZ_FWFQ01000009.1"/>
</dbReference>
<reference evidence="11 12" key="1">
    <citation type="submission" date="2017-03" db="EMBL/GenBank/DDBJ databases">
        <authorList>
            <person name="Afonso C.L."/>
            <person name="Miller P.J."/>
            <person name="Scott M.A."/>
            <person name="Spackman E."/>
            <person name="Goraichik I."/>
            <person name="Dimitrov K.M."/>
            <person name="Suarez D.L."/>
            <person name="Swayne D.E."/>
        </authorList>
    </citation>
    <scope>NUCLEOTIDE SEQUENCE [LARGE SCALE GENOMIC DNA]</scope>
    <source>
        <strain evidence="11 12">CECT 7680</strain>
    </source>
</reference>
<evidence type="ECO:0000256" key="2">
    <source>
        <dbReference type="ARBA" id="ARBA00022448"/>
    </source>
</evidence>
<accession>A0A1Y5S6A6</accession>
<evidence type="ECO:0000256" key="4">
    <source>
        <dbReference type="ARBA" id="ARBA00022519"/>
    </source>
</evidence>
<dbReference type="GO" id="GO:0015740">
    <property type="term" value="P:C4-dicarboxylate transport"/>
    <property type="evidence" value="ECO:0007669"/>
    <property type="project" value="TreeGrafter"/>
</dbReference>
<dbReference type="PANTHER" id="PTHR35011">
    <property type="entry name" value="2,3-DIKETO-L-GULONATE TRAP TRANSPORTER SMALL PERMEASE PROTEIN YIAM"/>
    <property type="match status" value="1"/>
</dbReference>
<keyword evidence="12" id="KW-1185">Reference proteome</keyword>
<dbReference type="InterPro" id="IPR055348">
    <property type="entry name" value="DctQ"/>
</dbReference>
<keyword evidence="3" id="KW-1003">Cell membrane</keyword>
<sequence>MALLFGLLTPLQLVNDFVLRIGRWIGVVAVALMVVAILLQVFFRYVLNNALPWPDEAARFLMLWMTGLVAPSAYRQGGFVAIDMLEQALPKRAGALLGLFLLVVSLAVLIVGAQFGYKHVNSGWLFASSTLKLPLGLIGGETVKIKLAWMYMSLFVGLILLIAVNIELILRDLITLLGGGSELRPIPVAFAGAD</sequence>
<evidence type="ECO:0000256" key="7">
    <source>
        <dbReference type="ARBA" id="ARBA00023136"/>
    </source>
</evidence>
<evidence type="ECO:0000313" key="11">
    <source>
        <dbReference type="EMBL" id="SLN33506.1"/>
    </source>
</evidence>
<dbReference type="EMBL" id="FWFQ01000009">
    <property type="protein sequence ID" value="SLN33506.1"/>
    <property type="molecule type" value="Genomic_DNA"/>
</dbReference>
<comment type="subunit">
    <text evidence="9">The complex comprises the extracytoplasmic solute receptor protein and the two transmembrane proteins.</text>
</comment>
<feature type="transmembrane region" description="Helical" evidence="9">
    <location>
        <begin position="57"/>
        <end position="74"/>
    </location>
</feature>
<comment type="subcellular location">
    <subcellularLocation>
        <location evidence="1 9">Cell inner membrane</location>
        <topology evidence="1 9">Multi-pass membrane protein</topology>
    </subcellularLocation>
</comment>
<dbReference type="OrthoDB" id="4964541at2"/>
<dbReference type="InterPro" id="IPR007387">
    <property type="entry name" value="TRAP_DctQ"/>
</dbReference>
<feature type="transmembrane region" description="Helical" evidence="9">
    <location>
        <begin position="148"/>
        <end position="170"/>
    </location>
</feature>
<proteinExistence type="inferred from homology"/>